<evidence type="ECO:0000313" key="2">
    <source>
        <dbReference type="EMBL" id="RDK84198.1"/>
    </source>
</evidence>
<keyword evidence="1" id="KW-0732">Signal</keyword>
<dbReference type="AlphaFoldDB" id="A0A370Q739"/>
<sequence length="186" mass="20192">MKKFLILALLSLTTTLSQAQFIKEKAIKAQIGYGLSAPYDTSDVVNDGFFAQAELILTAASWVDFRPYAGFVTTSSDGEDLNDNPTPFKAETTSFLLGGKARVNAPIPYVSPYIEIGIGTSIGTFTTVTEFEDIDKSGIVYHIPFSFGLMLGKNKSVDIGFSYYFQPSVEQFAGAFAVGISFPMND</sequence>
<evidence type="ECO:0000313" key="3">
    <source>
        <dbReference type="Proteomes" id="UP000255317"/>
    </source>
</evidence>
<dbReference type="InterPro" id="IPR011250">
    <property type="entry name" value="OMP/PagP_B-barrel"/>
</dbReference>
<feature type="signal peptide" evidence="1">
    <location>
        <begin position="1"/>
        <end position="19"/>
    </location>
</feature>
<comment type="caution">
    <text evidence="2">The sequence shown here is derived from an EMBL/GenBank/DDBJ whole genome shotgun (WGS) entry which is preliminary data.</text>
</comment>
<evidence type="ECO:0000256" key="1">
    <source>
        <dbReference type="SAM" id="SignalP"/>
    </source>
</evidence>
<dbReference type="OrthoDB" id="942200at2"/>
<evidence type="ECO:0008006" key="4">
    <source>
        <dbReference type="Google" id="ProtNLM"/>
    </source>
</evidence>
<dbReference type="SUPFAM" id="SSF56925">
    <property type="entry name" value="OMPA-like"/>
    <property type="match status" value="1"/>
</dbReference>
<dbReference type="Proteomes" id="UP000255317">
    <property type="component" value="Unassembled WGS sequence"/>
</dbReference>
<protein>
    <recommendedName>
        <fullName evidence="4">Outer membrane protein with beta-barrel domain</fullName>
    </recommendedName>
</protein>
<dbReference type="RefSeq" id="WP_115124368.1">
    <property type="nucleotide sequence ID" value="NZ_QRAO01000005.1"/>
</dbReference>
<gene>
    <name evidence="2" type="ORF">C8D94_10542</name>
</gene>
<proteinExistence type="predicted"/>
<accession>A0A370Q739</accession>
<name>A0A370Q739_9FLAO</name>
<dbReference type="EMBL" id="QRAO01000005">
    <property type="protein sequence ID" value="RDK84198.1"/>
    <property type="molecule type" value="Genomic_DNA"/>
</dbReference>
<feature type="chain" id="PRO_5016728355" description="Outer membrane protein with beta-barrel domain" evidence="1">
    <location>
        <begin position="20"/>
        <end position="186"/>
    </location>
</feature>
<keyword evidence="3" id="KW-1185">Reference proteome</keyword>
<organism evidence="2 3">
    <name type="scientific">Marinirhabdus gelatinilytica</name>
    <dbReference type="NCBI Taxonomy" id="1703343"/>
    <lineage>
        <taxon>Bacteria</taxon>
        <taxon>Pseudomonadati</taxon>
        <taxon>Bacteroidota</taxon>
        <taxon>Flavobacteriia</taxon>
        <taxon>Flavobacteriales</taxon>
        <taxon>Flavobacteriaceae</taxon>
    </lineage>
</organism>
<reference evidence="2 3" key="1">
    <citation type="submission" date="2018-07" db="EMBL/GenBank/DDBJ databases">
        <title>Genomic Encyclopedia of Type Strains, Phase IV (KMG-IV): sequencing the most valuable type-strain genomes for metagenomic binning, comparative biology and taxonomic classification.</title>
        <authorList>
            <person name="Goeker M."/>
        </authorList>
    </citation>
    <scope>NUCLEOTIDE SEQUENCE [LARGE SCALE GENOMIC DNA]</scope>
    <source>
        <strain evidence="2 3">DSM 101478</strain>
    </source>
</reference>